<evidence type="ECO:0000256" key="3">
    <source>
        <dbReference type="SAM" id="MobiDB-lite"/>
    </source>
</evidence>
<feature type="compositionally biased region" description="Basic and acidic residues" evidence="3">
    <location>
        <begin position="360"/>
        <end position="379"/>
    </location>
</feature>
<dbReference type="InterPro" id="IPR010488">
    <property type="entry name" value="Zeta_toxin_domain"/>
</dbReference>
<reference evidence="5 6" key="1">
    <citation type="journal article" date="2024" name="Science">
        <title>Giant polyketide synthase enzymes in the biosynthesis of giant marine polyether toxins.</title>
        <authorList>
            <person name="Fallon T.R."/>
            <person name="Shende V.V."/>
            <person name="Wierzbicki I.H."/>
            <person name="Pendleton A.L."/>
            <person name="Watervoot N.F."/>
            <person name="Auber R.P."/>
            <person name="Gonzalez D.J."/>
            <person name="Wisecaver J.H."/>
            <person name="Moore B.S."/>
        </authorList>
    </citation>
    <scope>NUCLEOTIDE SEQUENCE [LARGE SCALE GENOMIC DNA]</scope>
    <source>
        <strain evidence="5 6">12B1</strain>
    </source>
</reference>
<evidence type="ECO:0000313" key="5">
    <source>
        <dbReference type="EMBL" id="KAL1512161.1"/>
    </source>
</evidence>
<feature type="region of interest" description="Disordered" evidence="3">
    <location>
        <begin position="346"/>
        <end position="417"/>
    </location>
</feature>
<evidence type="ECO:0000313" key="6">
    <source>
        <dbReference type="Proteomes" id="UP001515480"/>
    </source>
</evidence>
<evidence type="ECO:0000256" key="2">
    <source>
        <dbReference type="ARBA" id="ARBA00022840"/>
    </source>
</evidence>
<evidence type="ECO:0000259" key="4">
    <source>
        <dbReference type="Pfam" id="PF06414"/>
    </source>
</evidence>
<dbReference type="EMBL" id="JBGBPQ010000013">
    <property type="protein sequence ID" value="KAL1512161.1"/>
    <property type="molecule type" value="Genomic_DNA"/>
</dbReference>
<comment type="caution">
    <text evidence="5">The sequence shown here is derived from an EMBL/GenBank/DDBJ whole genome shotgun (WGS) entry which is preliminary data.</text>
</comment>
<feature type="domain" description="Zeta toxin" evidence="4">
    <location>
        <begin position="136"/>
        <end position="303"/>
    </location>
</feature>
<organism evidence="5 6">
    <name type="scientific">Prymnesium parvum</name>
    <name type="common">Toxic golden alga</name>
    <dbReference type="NCBI Taxonomy" id="97485"/>
    <lineage>
        <taxon>Eukaryota</taxon>
        <taxon>Haptista</taxon>
        <taxon>Haptophyta</taxon>
        <taxon>Prymnesiophyceae</taxon>
        <taxon>Prymnesiales</taxon>
        <taxon>Prymnesiaceae</taxon>
        <taxon>Prymnesium</taxon>
    </lineage>
</organism>
<protein>
    <recommendedName>
        <fullName evidence="4">Zeta toxin domain-containing protein</fullName>
    </recommendedName>
</protein>
<proteinExistence type="predicted"/>
<keyword evidence="2" id="KW-0067">ATP-binding</keyword>
<dbReference type="SUPFAM" id="SSF52540">
    <property type="entry name" value="P-loop containing nucleoside triphosphate hydrolases"/>
    <property type="match status" value="1"/>
</dbReference>
<keyword evidence="6" id="KW-1185">Reference proteome</keyword>
<keyword evidence="1" id="KW-0547">Nucleotide-binding</keyword>
<dbReference type="Proteomes" id="UP001515480">
    <property type="component" value="Unassembled WGS sequence"/>
</dbReference>
<dbReference type="Pfam" id="PF06414">
    <property type="entry name" value="Zeta_toxin"/>
    <property type="match status" value="1"/>
</dbReference>
<sequence length="417" mass="47744">MLCCRLREEDVVLRASEVDVHVSVKPHCRSRLAWMFGQRRAGIPRCLSLREERLEIENALRLTMRRLPLEMAYDFTRSTDENYSTPHTKADPSLFSVSLFASIRNTLDQEYHGVYTAERQRIQDEIISQVAMQGITQEKPWIVFTAGAMGAGKSHVINWMSERGIFPLSNIVQLDPDVFKVALPEWKGYVAHDALSAGLHTRKESGYLVEIAQEVVMRQLKHVWIDGSLRDGEWYLRAFREIRQRHPQYKIAIIHVQAREDVVLQRVAQRAEQTGRHVPKAEVLDSLSRVPISVNLLAPEAEFLAVIDNSDDAPTLIKHCDTMSCSYSKNDWPQISMRFGYPYRETDENGQNASFSKRNYKSDRTSRRSMSKRDSRSSHASDQSSRRNLLTKSLHSLVTSDRRTTSPPNGCNAISTK</sequence>
<dbReference type="GO" id="GO:0016301">
    <property type="term" value="F:kinase activity"/>
    <property type="evidence" value="ECO:0007669"/>
    <property type="project" value="InterPro"/>
</dbReference>
<accession>A0AB34J4M3</accession>
<dbReference type="GO" id="GO:0005524">
    <property type="term" value="F:ATP binding"/>
    <property type="evidence" value="ECO:0007669"/>
    <property type="project" value="UniProtKB-KW"/>
</dbReference>
<dbReference type="Gene3D" id="3.40.50.300">
    <property type="entry name" value="P-loop containing nucleotide triphosphate hydrolases"/>
    <property type="match status" value="1"/>
</dbReference>
<feature type="compositionally biased region" description="Polar residues" evidence="3">
    <location>
        <begin position="388"/>
        <end position="417"/>
    </location>
</feature>
<dbReference type="AlphaFoldDB" id="A0AB34J4M3"/>
<name>A0AB34J4M3_PRYPA</name>
<gene>
    <name evidence="5" type="ORF">AB1Y20_005429</name>
</gene>
<dbReference type="InterPro" id="IPR027417">
    <property type="entry name" value="P-loop_NTPase"/>
</dbReference>
<evidence type="ECO:0000256" key="1">
    <source>
        <dbReference type="ARBA" id="ARBA00022741"/>
    </source>
</evidence>